<dbReference type="Gene3D" id="3.40.800.20">
    <property type="entry name" value="Histone deacetylase domain"/>
    <property type="match status" value="1"/>
</dbReference>
<keyword evidence="12 14" id="KW-0804">Transcription</keyword>
<dbReference type="GO" id="GO:0031507">
    <property type="term" value="P:heterochromatin formation"/>
    <property type="evidence" value="ECO:0007669"/>
    <property type="project" value="TreeGrafter"/>
</dbReference>
<feature type="region of interest" description="Disordered" evidence="18">
    <location>
        <begin position="71"/>
        <end position="99"/>
    </location>
</feature>
<keyword evidence="9 14" id="KW-0378">Hydrolase</keyword>
<dbReference type="PANTHER" id="PTHR10625:SF14">
    <property type="entry name" value="HISTONE DEACETYLASE 8"/>
    <property type="match status" value="1"/>
</dbReference>
<dbReference type="SUPFAM" id="SSF52768">
    <property type="entry name" value="Arginase/deacetylase"/>
    <property type="match status" value="1"/>
</dbReference>
<dbReference type="InterPro" id="IPR000286">
    <property type="entry name" value="HDACs"/>
</dbReference>
<feature type="binding site" evidence="17">
    <location>
        <position position="191"/>
    </location>
    <ligand>
        <name>a divalent metal cation</name>
        <dbReference type="ChEBI" id="CHEBI:60240"/>
    </ligand>
</feature>
<keyword evidence="13 14" id="KW-0539">Nucleus</keyword>
<accession>A0A4P9ZJY6</accession>
<evidence type="ECO:0000256" key="4">
    <source>
        <dbReference type="ARBA" id="ARBA00004496"/>
    </source>
</evidence>
<feature type="domain" description="Histone deacetylase" evidence="19">
    <location>
        <begin position="22"/>
        <end position="334"/>
    </location>
</feature>
<dbReference type="InterPro" id="IPR003084">
    <property type="entry name" value="HDAC_I/II"/>
</dbReference>
<evidence type="ECO:0000256" key="1">
    <source>
        <dbReference type="ARBA" id="ARBA00001968"/>
    </source>
</evidence>
<evidence type="ECO:0000256" key="17">
    <source>
        <dbReference type="PIRSR" id="PIRSR037913-3"/>
    </source>
</evidence>
<keyword evidence="10 14" id="KW-0156">Chromatin regulator</keyword>
<evidence type="ECO:0000256" key="15">
    <source>
        <dbReference type="PIRSR" id="PIRSR037913-1"/>
    </source>
</evidence>
<evidence type="ECO:0000256" key="13">
    <source>
        <dbReference type="ARBA" id="ARBA00023242"/>
    </source>
</evidence>
<dbReference type="GO" id="GO:0046872">
    <property type="term" value="F:metal ion binding"/>
    <property type="evidence" value="ECO:0007669"/>
    <property type="project" value="UniProtKB-KW"/>
</dbReference>
<keyword evidence="7" id="KW-0678">Repressor</keyword>
<evidence type="ECO:0000256" key="6">
    <source>
        <dbReference type="ARBA" id="ARBA00022490"/>
    </source>
</evidence>
<dbReference type="Proteomes" id="UP000268162">
    <property type="component" value="Unassembled WGS sequence"/>
</dbReference>
<comment type="similarity">
    <text evidence="14">Belongs to the histone deacetylase family. HD Type 1 subfamily.</text>
</comment>
<keyword evidence="11 14" id="KW-0805">Transcription regulation</keyword>
<dbReference type="Pfam" id="PF00850">
    <property type="entry name" value="Hist_deacetyl"/>
    <property type="match status" value="1"/>
</dbReference>
<evidence type="ECO:0000256" key="16">
    <source>
        <dbReference type="PIRSR" id="PIRSR037913-2"/>
    </source>
</evidence>
<organism evidence="20 21">
    <name type="scientific">Dimargaris cristalligena</name>
    <dbReference type="NCBI Taxonomy" id="215637"/>
    <lineage>
        <taxon>Eukaryota</taxon>
        <taxon>Fungi</taxon>
        <taxon>Fungi incertae sedis</taxon>
        <taxon>Zoopagomycota</taxon>
        <taxon>Kickxellomycotina</taxon>
        <taxon>Dimargaritomycetes</taxon>
        <taxon>Dimargaritales</taxon>
        <taxon>Dimargaritaceae</taxon>
        <taxon>Dimargaris</taxon>
    </lineage>
</organism>
<dbReference type="PANTHER" id="PTHR10625">
    <property type="entry name" value="HISTONE DEACETYLASE HDAC1-RELATED"/>
    <property type="match status" value="1"/>
</dbReference>
<evidence type="ECO:0000256" key="3">
    <source>
        <dbReference type="ARBA" id="ARBA00004286"/>
    </source>
</evidence>
<evidence type="ECO:0000256" key="5">
    <source>
        <dbReference type="ARBA" id="ARBA00022454"/>
    </source>
</evidence>
<evidence type="ECO:0000256" key="7">
    <source>
        <dbReference type="ARBA" id="ARBA00022491"/>
    </source>
</evidence>
<feature type="binding site" evidence="17">
    <location>
        <position position="193"/>
    </location>
    <ligand>
        <name>a divalent metal cation</name>
        <dbReference type="ChEBI" id="CHEBI:60240"/>
    </ligand>
</feature>
<evidence type="ECO:0000313" key="20">
    <source>
        <dbReference type="EMBL" id="RKP33537.1"/>
    </source>
</evidence>
<feature type="active site" description="Proton acceptor" evidence="15">
    <location>
        <position position="156"/>
    </location>
</feature>
<dbReference type="GO" id="GO:0005737">
    <property type="term" value="C:cytoplasm"/>
    <property type="evidence" value="ECO:0007669"/>
    <property type="project" value="UniProtKB-SubCell"/>
</dbReference>
<dbReference type="InterPro" id="IPR023696">
    <property type="entry name" value="Ureohydrolase_dom_sf"/>
</dbReference>
<sequence length="393" mass="42895">MAQHKVAYIYSPDYARIADSLPANQGRSSLVHNLVKSFGLLDPPNVDVLKPMLAPPEELTRFHDQKFIGKVTDSSSNESEEDSGDDGQGPGDRNSPDPAAVFSRRLDQYGLQYDCPLFPDLAAYVQLVAGGSLVAALALLNGQYRYAIHWDGGRHHGRRSQAAGFCYVNDIVLAILALRRQFDQVLYIDVDVHHGDGVEAAFSHSDKVFTLSIHRYAAGFYPGTGACESVGKGRGKYFSLNVPLQDGLGDDSLERVFRSTLAQVTRVFKPNVIVLQCGSDGMAGDPNEEWNLTPRGLGAVVRLAMETPVPILFLGGGGYNHPNVARCNTYLTSIITSGSSLPVDVDIPDYDDLYHFSPTYDLDVAAGNMRDSNSPAYLESIETMVTQRLLHLV</sequence>
<evidence type="ECO:0000256" key="11">
    <source>
        <dbReference type="ARBA" id="ARBA00023015"/>
    </source>
</evidence>
<dbReference type="STRING" id="215637.A0A4P9ZJY6"/>
<proteinExistence type="inferred from homology"/>
<keyword evidence="5" id="KW-0158">Chromosome</keyword>
<feature type="binding site" evidence="16">
    <location>
        <position position="164"/>
    </location>
    <ligand>
        <name>substrate</name>
    </ligand>
</feature>
<evidence type="ECO:0000313" key="21">
    <source>
        <dbReference type="Proteomes" id="UP000268162"/>
    </source>
</evidence>
<dbReference type="GO" id="GO:0141221">
    <property type="term" value="F:histone deacetylase activity, hydrolytic mechanism"/>
    <property type="evidence" value="ECO:0007669"/>
    <property type="project" value="UniProtKB-EC"/>
</dbReference>
<gene>
    <name evidence="20" type="ORF">BJ085DRAFT_22688</name>
</gene>
<dbReference type="EMBL" id="ML003772">
    <property type="protein sequence ID" value="RKP33537.1"/>
    <property type="molecule type" value="Genomic_DNA"/>
</dbReference>
<evidence type="ECO:0000256" key="14">
    <source>
        <dbReference type="PIRNR" id="PIRNR037913"/>
    </source>
</evidence>
<dbReference type="GO" id="GO:0005694">
    <property type="term" value="C:chromosome"/>
    <property type="evidence" value="ECO:0007669"/>
    <property type="project" value="UniProtKB-SubCell"/>
</dbReference>
<comment type="catalytic activity">
    <reaction evidence="14">
        <text>N(6)-acetyl-L-lysyl-[histone] + H2O = L-lysyl-[histone] + acetate</text>
        <dbReference type="Rhea" id="RHEA:58196"/>
        <dbReference type="Rhea" id="RHEA-COMP:9845"/>
        <dbReference type="Rhea" id="RHEA-COMP:11338"/>
        <dbReference type="ChEBI" id="CHEBI:15377"/>
        <dbReference type="ChEBI" id="CHEBI:29969"/>
        <dbReference type="ChEBI" id="CHEBI:30089"/>
        <dbReference type="ChEBI" id="CHEBI:61930"/>
        <dbReference type="EC" id="3.5.1.98"/>
    </reaction>
</comment>
<dbReference type="GO" id="GO:0005634">
    <property type="term" value="C:nucleus"/>
    <property type="evidence" value="ECO:0007669"/>
    <property type="project" value="UniProtKB-SubCell"/>
</dbReference>
<evidence type="ECO:0000256" key="8">
    <source>
        <dbReference type="ARBA" id="ARBA00022723"/>
    </source>
</evidence>
<dbReference type="InterPro" id="IPR023801">
    <property type="entry name" value="His_deacetylse_dom"/>
</dbReference>
<evidence type="ECO:0000256" key="9">
    <source>
        <dbReference type="ARBA" id="ARBA00022801"/>
    </source>
</evidence>
<dbReference type="EC" id="3.5.1.98" evidence="14"/>
<dbReference type="AlphaFoldDB" id="A0A4P9ZJY6"/>
<evidence type="ECO:0000256" key="18">
    <source>
        <dbReference type="SAM" id="MobiDB-lite"/>
    </source>
</evidence>
<keyword evidence="21" id="KW-1185">Reference proteome</keyword>
<feature type="binding site" evidence="17">
    <location>
        <position position="280"/>
    </location>
    <ligand>
        <name>a divalent metal cation</name>
        <dbReference type="ChEBI" id="CHEBI:60240"/>
    </ligand>
</feature>
<dbReference type="InterPro" id="IPR037138">
    <property type="entry name" value="His_deacetylse_dom_sf"/>
</dbReference>
<comment type="cofactor">
    <cofactor evidence="1">
        <name>a divalent metal cation</name>
        <dbReference type="ChEBI" id="CHEBI:60240"/>
    </cofactor>
</comment>
<keyword evidence="8 17" id="KW-0479">Metal-binding</keyword>
<comment type="subcellular location">
    <subcellularLocation>
        <location evidence="3">Chromosome</location>
    </subcellularLocation>
    <subcellularLocation>
        <location evidence="4">Cytoplasm</location>
    </subcellularLocation>
    <subcellularLocation>
        <location evidence="2 14">Nucleus</location>
    </subcellularLocation>
</comment>
<evidence type="ECO:0000256" key="10">
    <source>
        <dbReference type="ARBA" id="ARBA00022853"/>
    </source>
</evidence>
<protein>
    <recommendedName>
        <fullName evidence="14">Histone deacetylase</fullName>
        <ecNumber evidence="14">3.5.1.98</ecNumber>
    </recommendedName>
</protein>
<dbReference type="PRINTS" id="PR01270">
    <property type="entry name" value="HDASUPER"/>
</dbReference>
<evidence type="ECO:0000256" key="2">
    <source>
        <dbReference type="ARBA" id="ARBA00004123"/>
    </source>
</evidence>
<evidence type="ECO:0000259" key="19">
    <source>
        <dbReference type="Pfam" id="PF00850"/>
    </source>
</evidence>
<feature type="binding site" evidence="16">
    <location>
        <position position="114"/>
    </location>
    <ligand>
        <name>substrate</name>
    </ligand>
</feature>
<keyword evidence="6" id="KW-0963">Cytoplasm</keyword>
<reference evidence="21" key="1">
    <citation type="journal article" date="2018" name="Nat. Microbiol.">
        <title>Leveraging single-cell genomics to expand the fungal tree of life.</title>
        <authorList>
            <person name="Ahrendt S.R."/>
            <person name="Quandt C.A."/>
            <person name="Ciobanu D."/>
            <person name="Clum A."/>
            <person name="Salamov A."/>
            <person name="Andreopoulos B."/>
            <person name="Cheng J.F."/>
            <person name="Woyke T."/>
            <person name="Pelin A."/>
            <person name="Henrissat B."/>
            <person name="Reynolds N.K."/>
            <person name="Benny G.L."/>
            <person name="Smith M.E."/>
            <person name="James T.Y."/>
            <person name="Grigoriev I.V."/>
        </authorList>
    </citation>
    <scope>NUCLEOTIDE SEQUENCE [LARGE SCALE GENOMIC DNA]</scope>
    <source>
        <strain evidence="21">RSA 468</strain>
    </source>
</reference>
<feature type="binding site" evidence="16">
    <location>
        <position position="319"/>
    </location>
    <ligand>
        <name>substrate</name>
    </ligand>
</feature>
<evidence type="ECO:0000256" key="12">
    <source>
        <dbReference type="ARBA" id="ARBA00023163"/>
    </source>
</evidence>
<dbReference type="PIRSF" id="PIRSF037913">
    <property type="entry name" value="His_deacetylse_1"/>
    <property type="match status" value="1"/>
</dbReference>
<name>A0A4P9ZJY6_9FUNG</name>